<dbReference type="EMBL" id="CP104003">
    <property type="protein sequence ID" value="UWM53362.1"/>
    <property type="molecule type" value="Genomic_DNA"/>
</dbReference>
<keyword evidence="5 6" id="KW-0472">Membrane</keyword>
<sequence length="321" mass="34111">MLEQLSFVVSVATVAGIYAILTIGLNVHWGETGLLNFGHVAFFAVGAYASALLTIAPPGESATYIFGFDLPVGVGLLGAAITAGLVAILLGVPTLQLREDYLAMVSIGLAEIIRYVMINENWLTGGVGGLYGIDRPLSGVVPGEFYGLFYLGVVAVVVAGCYLYARRLKRTPFGRVLRSIREDEEVAKALGKDTYRYRMQAFVVGAVMAGLAGGLWAHYATALTPTAFAASVTFLTWVALIVGGSGNPTGAIVGAVLIIGFREATRFLPDLYGLGQIIPSLRLIMVGLLVMAVIRFRPEGLVPERNVTYAEYLKRVGGGDE</sequence>
<dbReference type="RefSeq" id="WP_260592356.1">
    <property type="nucleotide sequence ID" value="NZ_CP104003.1"/>
</dbReference>
<feature type="transmembrane region" description="Helical" evidence="6">
    <location>
        <begin position="271"/>
        <end position="294"/>
    </location>
</feature>
<dbReference type="GeneID" id="74943673"/>
<comment type="subcellular location">
    <subcellularLocation>
        <location evidence="1">Cell membrane</location>
        <topology evidence="1">Multi-pass membrane protein</topology>
    </subcellularLocation>
</comment>
<dbReference type="Proteomes" id="UP001057580">
    <property type="component" value="Chromosome"/>
</dbReference>
<evidence type="ECO:0000256" key="1">
    <source>
        <dbReference type="ARBA" id="ARBA00004651"/>
    </source>
</evidence>
<feature type="transmembrane region" description="Helical" evidence="6">
    <location>
        <begin position="62"/>
        <end position="89"/>
    </location>
</feature>
<dbReference type="Pfam" id="PF02653">
    <property type="entry name" value="BPD_transp_2"/>
    <property type="match status" value="1"/>
</dbReference>
<feature type="transmembrane region" description="Helical" evidence="6">
    <location>
        <begin position="234"/>
        <end position="259"/>
    </location>
</feature>
<evidence type="ECO:0000256" key="3">
    <source>
        <dbReference type="ARBA" id="ARBA00022692"/>
    </source>
</evidence>
<accession>A0A9E7R0M9</accession>
<dbReference type="InterPro" id="IPR001851">
    <property type="entry name" value="ABC_transp_permease"/>
</dbReference>
<keyword evidence="8" id="KW-1185">Reference proteome</keyword>
<dbReference type="AlphaFoldDB" id="A0A9E7R0M9"/>
<reference evidence="7" key="1">
    <citation type="submission" date="2022-09" db="EMBL/GenBank/DDBJ databases">
        <title>Diverse halophilic archaea isolated from saline environments.</title>
        <authorList>
            <person name="Cui H.-L."/>
        </authorList>
    </citation>
    <scope>NUCLEOTIDE SEQUENCE</scope>
    <source>
        <strain evidence="7">ZS-35-S2</strain>
    </source>
</reference>
<feature type="transmembrane region" description="Helical" evidence="6">
    <location>
        <begin position="34"/>
        <end position="56"/>
    </location>
</feature>
<keyword evidence="2" id="KW-1003">Cell membrane</keyword>
<keyword evidence="4 6" id="KW-1133">Transmembrane helix</keyword>
<evidence type="ECO:0000313" key="7">
    <source>
        <dbReference type="EMBL" id="UWM53362.1"/>
    </source>
</evidence>
<dbReference type="GO" id="GO:0015658">
    <property type="term" value="F:branched-chain amino acid transmembrane transporter activity"/>
    <property type="evidence" value="ECO:0007669"/>
    <property type="project" value="InterPro"/>
</dbReference>
<dbReference type="PANTHER" id="PTHR30482">
    <property type="entry name" value="HIGH-AFFINITY BRANCHED-CHAIN AMINO ACID TRANSPORT SYSTEM PERMEASE"/>
    <property type="match status" value="1"/>
</dbReference>
<feature type="transmembrane region" description="Helical" evidence="6">
    <location>
        <begin position="201"/>
        <end position="222"/>
    </location>
</feature>
<dbReference type="InterPro" id="IPR043428">
    <property type="entry name" value="LivM-like"/>
</dbReference>
<feature type="transmembrane region" description="Helical" evidence="6">
    <location>
        <begin position="101"/>
        <end position="118"/>
    </location>
</feature>
<evidence type="ECO:0000256" key="5">
    <source>
        <dbReference type="ARBA" id="ARBA00023136"/>
    </source>
</evidence>
<dbReference type="KEGG" id="ssai:N0B31_14585"/>
<organism evidence="7 8">
    <name type="scientific">Salinirubellus salinus</name>
    <dbReference type="NCBI Taxonomy" id="1364945"/>
    <lineage>
        <taxon>Archaea</taxon>
        <taxon>Methanobacteriati</taxon>
        <taxon>Methanobacteriota</taxon>
        <taxon>Stenosarchaea group</taxon>
        <taxon>Halobacteria</taxon>
        <taxon>Halobacteriales</taxon>
        <taxon>Natronomonadaceae</taxon>
        <taxon>Salinirubellus</taxon>
    </lineage>
</organism>
<dbReference type="PANTHER" id="PTHR30482:SF10">
    <property type="entry name" value="HIGH-AFFINITY BRANCHED-CHAIN AMINO ACID TRANSPORT PROTEIN BRAE"/>
    <property type="match status" value="1"/>
</dbReference>
<proteinExistence type="predicted"/>
<evidence type="ECO:0000313" key="8">
    <source>
        <dbReference type="Proteomes" id="UP001057580"/>
    </source>
</evidence>
<evidence type="ECO:0000256" key="4">
    <source>
        <dbReference type="ARBA" id="ARBA00022989"/>
    </source>
</evidence>
<keyword evidence="3 6" id="KW-0812">Transmembrane</keyword>
<feature type="transmembrane region" description="Helical" evidence="6">
    <location>
        <begin position="145"/>
        <end position="165"/>
    </location>
</feature>
<evidence type="ECO:0000256" key="6">
    <source>
        <dbReference type="SAM" id="Phobius"/>
    </source>
</evidence>
<gene>
    <name evidence="7" type="ORF">N0B31_14585</name>
</gene>
<feature type="transmembrane region" description="Helical" evidence="6">
    <location>
        <begin position="6"/>
        <end position="27"/>
    </location>
</feature>
<name>A0A9E7R0M9_9EURY</name>
<dbReference type="CDD" id="cd06581">
    <property type="entry name" value="TM_PBP1_LivM_like"/>
    <property type="match status" value="1"/>
</dbReference>
<evidence type="ECO:0000256" key="2">
    <source>
        <dbReference type="ARBA" id="ARBA00022475"/>
    </source>
</evidence>
<protein>
    <submittedName>
        <fullName evidence="7">Branched-chain amino acid ABC transporter permease</fullName>
    </submittedName>
</protein>
<dbReference type="GO" id="GO:0005886">
    <property type="term" value="C:plasma membrane"/>
    <property type="evidence" value="ECO:0007669"/>
    <property type="project" value="UniProtKB-SubCell"/>
</dbReference>